<dbReference type="Proteomes" id="UP000005396">
    <property type="component" value="Unassembled WGS sequence"/>
</dbReference>
<accession>A8S4Q8</accession>
<evidence type="ECO:0000313" key="1">
    <source>
        <dbReference type="EMBL" id="EDP12818.1"/>
    </source>
</evidence>
<comment type="caution">
    <text evidence="1">The sequence shown here is derived from an EMBL/GenBank/DDBJ whole genome shotgun (WGS) entry which is preliminary data.</text>
</comment>
<dbReference type="PaxDb" id="411902-CLOBOL_07048"/>
<gene>
    <name evidence="1" type="ORF">CLOBOL_07048</name>
</gene>
<name>A8S4Q8_ENTBW</name>
<dbReference type="HOGENOM" id="CLU_3198029_0_0_9"/>
<dbReference type="EMBL" id="ABCC02000069">
    <property type="protein sequence ID" value="EDP12818.1"/>
    <property type="molecule type" value="Genomic_DNA"/>
</dbReference>
<dbReference type="AlphaFoldDB" id="A8S4Q8"/>
<sequence length="45" mass="5233">MEVYLSINENQQHPAAELAENRGMGKAWQNRFWNMLPGRGQTMVK</sequence>
<reference evidence="1 2" key="2">
    <citation type="submission" date="2007-09" db="EMBL/GenBank/DDBJ databases">
        <title>Draft genome sequence of Clostridium bolteae (ATCC BAA-613).</title>
        <authorList>
            <person name="Sudarsanam P."/>
            <person name="Ley R."/>
            <person name="Guruge J."/>
            <person name="Turnbaugh P.J."/>
            <person name="Mahowald M."/>
            <person name="Liep D."/>
            <person name="Gordon J."/>
        </authorList>
    </citation>
    <scope>NUCLEOTIDE SEQUENCE [LARGE SCALE GENOMIC DNA]</scope>
    <source>
        <strain evidence="2">ATCC BAA-613 / DSM 15670 / CCUG 46953 / JCM 12243 / WAL 16351</strain>
    </source>
</reference>
<protein>
    <submittedName>
        <fullName evidence="1">Uncharacterized protein</fullName>
    </submittedName>
</protein>
<organism evidence="1 2">
    <name type="scientific">Enterocloster bolteae (strain ATCC BAA-613 / DSM 15670 / CCUG 46953 / JCM 12243 / WAL 16351)</name>
    <name type="common">Clostridium bolteae</name>
    <dbReference type="NCBI Taxonomy" id="411902"/>
    <lineage>
        <taxon>Bacteria</taxon>
        <taxon>Bacillati</taxon>
        <taxon>Bacillota</taxon>
        <taxon>Clostridia</taxon>
        <taxon>Lachnospirales</taxon>
        <taxon>Lachnospiraceae</taxon>
        <taxon>Enterocloster</taxon>
    </lineage>
</organism>
<reference evidence="1 2" key="1">
    <citation type="submission" date="2007-08" db="EMBL/GenBank/DDBJ databases">
        <authorList>
            <person name="Fulton L."/>
            <person name="Clifton S."/>
            <person name="Fulton B."/>
            <person name="Xu J."/>
            <person name="Minx P."/>
            <person name="Pepin K.H."/>
            <person name="Johnson M."/>
            <person name="Thiruvilangam P."/>
            <person name="Bhonagiri V."/>
            <person name="Nash W.E."/>
            <person name="Mardis E.R."/>
            <person name="Wilson R.K."/>
        </authorList>
    </citation>
    <scope>NUCLEOTIDE SEQUENCE [LARGE SCALE GENOMIC DNA]</scope>
    <source>
        <strain evidence="2">ATCC BAA-613 / DSM 15670 / CCUG 46953 / JCM 12243 / WAL 16351</strain>
    </source>
</reference>
<evidence type="ECO:0000313" key="2">
    <source>
        <dbReference type="Proteomes" id="UP000005396"/>
    </source>
</evidence>
<proteinExistence type="predicted"/>